<dbReference type="RefSeq" id="WP_209643591.1">
    <property type="nucleotide sequence ID" value="NZ_JAGINW010000001.1"/>
</dbReference>
<dbReference type="Proteomes" id="UP001519332">
    <property type="component" value="Unassembled WGS sequence"/>
</dbReference>
<dbReference type="EMBL" id="JAGINW010000001">
    <property type="protein sequence ID" value="MBP2326538.1"/>
    <property type="molecule type" value="Genomic_DNA"/>
</dbReference>
<keyword evidence="2" id="KW-1185">Reference proteome</keyword>
<dbReference type="SUPFAM" id="SSF69279">
    <property type="entry name" value="Phage tail proteins"/>
    <property type="match status" value="1"/>
</dbReference>
<comment type="caution">
    <text evidence="1">The sequence shown here is derived from an EMBL/GenBank/DDBJ whole genome shotgun (WGS) entry which is preliminary data.</text>
</comment>
<organism evidence="1 2">
    <name type="scientific">Kibdelosporangium banguiense</name>
    <dbReference type="NCBI Taxonomy" id="1365924"/>
    <lineage>
        <taxon>Bacteria</taxon>
        <taxon>Bacillati</taxon>
        <taxon>Actinomycetota</taxon>
        <taxon>Actinomycetes</taxon>
        <taxon>Pseudonocardiales</taxon>
        <taxon>Pseudonocardiaceae</taxon>
        <taxon>Kibdelosporangium</taxon>
    </lineage>
</organism>
<sequence>MRAETFRIEIGGAEATDLYENVLGLQVELDDELAAMFTLRLAMANQPDGTWALVDDERLTAWQPVRISAGFDSSDGLIDGVITHIRPAFEADPSACTLEIRGMDRSVLMDRAQVRKDWPNRRDSDIASELFLAHELTPQVEDTPVSHDEAVSTVIQRETDIQFLARLALRNGFECYVEGTNGFFRPPQLTEPPQPVLAAHFGDDTTLRRFTVQVDPATPTEYTMAQLSRTTKEIVDVTAKSTTQPAFGANGSAALLKGGVPAAKTVLAQTVTTGEAELTALCQSGFDASEWFVRADGEVLANHYGHVLRPRRTVTVKGVGATHSGVYYVSHVSHEFSTDGYIQRFQARRNGLLPTGDEQFAGDTGLLGGLL</sequence>
<gene>
    <name evidence="1" type="ORF">JOF56_006923</name>
</gene>
<proteinExistence type="predicted"/>
<name>A0ABS4TQ60_9PSEU</name>
<reference evidence="1 2" key="1">
    <citation type="submission" date="2021-03" db="EMBL/GenBank/DDBJ databases">
        <title>Sequencing the genomes of 1000 actinobacteria strains.</title>
        <authorList>
            <person name="Klenk H.-P."/>
        </authorList>
    </citation>
    <scope>NUCLEOTIDE SEQUENCE [LARGE SCALE GENOMIC DNA]</scope>
    <source>
        <strain evidence="1 2">DSM 46670</strain>
    </source>
</reference>
<accession>A0ABS4TQ60</accession>
<evidence type="ECO:0000313" key="2">
    <source>
        <dbReference type="Proteomes" id="UP001519332"/>
    </source>
</evidence>
<protein>
    <submittedName>
        <fullName evidence="1">Phage protein D</fullName>
    </submittedName>
</protein>
<evidence type="ECO:0000313" key="1">
    <source>
        <dbReference type="EMBL" id="MBP2326538.1"/>
    </source>
</evidence>